<feature type="domain" description="TonB C-terminal" evidence="2">
    <location>
        <begin position="170"/>
        <end position="232"/>
    </location>
</feature>
<dbReference type="GO" id="GO:0031992">
    <property type="term" value="F:energy transducer activity"/>
    <property type="evidence" value="ECO:0007669"/>
    <property type="project" value="TreeGrafter"/>
</dbReference>
<name>A0A1H7Q3J2_9BACT</name>
<evidence type="ECO:0000256" key="1">
    <source>
        <dbReference type="SAM" id="SignalP"/>
    </source>
</evidence>
<dbReference type="InterPro" id="IPR051045">
    <property type="entry name" value="TonB-dependent_transducer"/>
</dbReference>
<dbReference type="GO" id="GO:0055085">
    <property type="term" value="P:transmembrane transport"/>
    <property type="evidence" value="ECO:0007669"/>
    <property type="project" value="InterPro"/>
</dbReference>
<dbReference type="RefSeq" id="WP_089909127.1">
    <property type="nucleotide sequence ID" value="NZ_FOBB01000002.1"/>
</dbReference>
<reference evidence="3 4" key="1">
    <citation type="submission" date="2016-10" db="EMBL/GenBank/DDBJ databases">
        <authorList>
            <person name="de Groot N.N."/>
        </authorList>
    </citation>
    <scope>NUCLEOTIDE SEQUENCE [LARGE SCALE GENOMIC DNA]</scope>
    <source>
        <strain evidence="3 4">DSM 21039</strain>
    </source>
</reference>
<dbReference type="Proteomes" id="UP000198984">
    <property type="component" value="Unassembled WGS sequence"/>
</dbReference>
<evidence type="ECO:0000313" key="4">
    <source>
        <dbReference type="Proteomes" id="UP000198984"/>
    </source>
</evidence>
<feature type="signal peptide" evidence="1">
    <location>
        <begin position="1"/>
        <end position="20"/>
    </location>
</feature>
<dbReference type="Pfam" id="PF03544">
    <property type="entry name" value="TonB_C"/>
    <property type="match status" value="2"/>
</dbReference>
<sequence length="249" mass="27623">MKRILILFNLIAALAGHSVAQETTLEGVKASEDTLAAYPGGEQAFDQYILTGLRTTKAALAANISGNVVTKFVIDENGRVADILVTKKLGYGCDEQAIALLRHMPLWQPGVINGKRVKTRLEKVFHFYTDNMQAADNTAEFSRDKLPAGPSRFGTQAQDLEKYLQANFVYPAGVKENVEDALVIRFRITPNGITDNIQLVTGLGDAFDQEAIRVIKNMPAWEPKQADFKPVEDYRQLVIGFKDKKPVIR</sequence>
<evidence type="ECO:0000259" key="2">
    <source>
        <dbReference type="Pfam" id="PF03544"/>
    </source>
</evidence>
<dbReference type="PANTHER" id="PTHR33446:SF2">
    <property type="entry name" value="PROTEIN TONB"/>
    <property type="match status" value="1"/>
</dbReference>
<dbReference type="AlphaFoldDB" id="A0A1H7Q3J2"/>
<evidence type="ECO:0000313" key="3">
    <source>
        <dbReference type="EMBL" id="SEL42416.1"/>
    </source>
</evidence>
<gene>
    <name evidence="3" type="ORF">SAMN04488505_102239</name>
</gene>
<dbReference type="STRING" id="573321.SAMN04488505_102239"/>
<dbReference type="EMBL" id="FOBB01000002">
    <property type="protein sequence ID" value="SEL42416.1"/>
    <property type="molecule type" value="Genomic_DNA"/>
</dbReference>
<feature type="domain" description="TonB C-terminal" evidence="2">
    <location>
        <begin position="58"/>
        <end position="127"/>
    </location>
</feature>
<dbReference type="SUPFAM" id="SSF74653">
    <property type="entry name" value="TolA/TonB C-terminal domain"/>
    <property type="match status" value="2"/>
</dbReference>
<organism evidence="3 4">
    <name type="scientific">Chitinophaga rupis</name>
    <dbReference type="NCBI Taxonomy" id="573321"/>
    <lineage>
        <taxon>Bacteria</taxon>
        <taxon>Pseudomonadati</taxon>
        <taxon>Bacteroidota</taxon>
        <taxon>Chitinophagia</taxon>
        <taxon>Chitinophagales</taxon>
        <taxon>Chitinophagaceae</taxon>
        <taxon>Chitinophaga</taxon>
    </lineage>
</organism>
<protein>
    <submittedName>
        <fullName evidence="3">TonB protein C-terminal</fullName>
    </submittedName>
</protein>
<dbReference type="OrthoDB" id="9814002at2"/>
<dbReference type="Gene3D" id="3.30.1150.10">
    <property type="match status" value="2"/>
</dbReference>
<dbReference type="PANTHER" id="PTHR33446">
    <property type="entry name" value="PROTEIN TONB-RELATED"/>
    <property type="match status" value="1"/>
</dbReference>
<dbReference type="InterPro" id="IPR037682">
    <property type="entry name" value="TonB_C"/>
</dbReference>
<keyword evidence="4" id="KW-1185">Reference proteome</keyword>
<keyword evidence="1" id="KW-0732">Signal</keyword>
<accession>A0A1H7Q3J2</accession>
<dbReference type="GO" id="GO:0098797">
    <property type="term" value="C:plasma membrane protein complex"/>
    <property type="evidence" value="ECO:0007669"/>
    <property type="project" value="TreeGrafter"/>
</dbReference>
<proteinExistence type="predicted"/>
<feature type="chain" id="PRO_5011714656" evidence="1">
    <location>
        <begin position="21"/>
        <end position="249"/>
    </location>
</feature>